<dbReference type="Proteomes" id="UP001469553">
    <property type="component" value="Unassembled WGS sequence"/>
</dbReference>
<dbReference type="EMBL" id="JAHRIP010060432">
    <property type="protein sequence ID" value="MEQ2304865.1"/>
    <property type="molecule type" value="Genomic_DNA"/>
</dbReference>
<sequence>MTASLRDLCSDSGGSGRHLFCRSGASDQQHLSTVVPEGLANAFTPALASLTLSQAFSFQGGFLSQAILSTPEPRTSAPTCSRECSFLFPLCCFQQLSPFNVFLRPPKHIPRLLKAPEPAPHLQHKAASTFLSGTA</sequence>
<accession>A0ABV0ZH05</accession>
<reference evidence="1 2" key="1">
    <citation type="submission" date="2021-06" db="EMBL/GenBank/DDBJ databases">
        <authorList>
            <person name="Palmer J.M."/>
        </authorList>
    </citation>
    <scope>NUCLEOTIDE SEQUENCE [LARGE SCALE GENOMIC DNA]</scope>
    <source>
        <strain evidence="1 2">AS_MEX2019</strain>
        <tissue evidence="1">Muscle</tissue>
    </source>
</reference>
<gene>
    <name evidence="1" type="ORF">AMECASPLE_031756</name>
</gene>
<organism evidence="1 2">
    <name type="scientific">Ameca splendens</name>
    <dbReference type="NCBI Taxonomy" id="208324"/>
    <lineage>
        <taxon>Eukaryota</taxon>
        <taxon>Metazoa</taxon>
        <taxon>Chordata</taxon>
        <taxon>Craniata</taxon>
        <taxon>Vertebrata</taxon>
        <taxon>Euteleostomi</taxon>
        <taxon>Actinopterygii</taxon>
        <taxon>Neopterygii</taxon>
        <taxon>Teleostei</taxon>
        <taxon>Neoteleostei</taxon>
        <taxon>Acanthomorphata</taxon>
        <taxon>Ovalentaria</taxon>
        <taxon>Atherinomorphae</taxon>
        <taxon>Cyprinodontiformes</taxon>
        <taxon>Goodeidae</taxon>
        <taxon>Ameca</taxon>
    </lineage>
</organism>
<name>A0ABV0ZH05_9TELE</name>
<protein>
    <submittedName>
        <fullName evidence="1">Uncharacterized protein</fullName>
    </submittedName>
</protein>
<keyword evidence="2" id="KW-1185">Reference proteome</keyword>
<comment type="caution">
    <text evidence="1">The sequence shown here is derived from an EMBL/GenBank/DDBJ whole genome shotgun (WGS) entry which is preliminary data.</text>
</comment>
<proteinExistence type="predicted"/>
<evidence type="ECO:0000313" key="2">
    <source>
        <dbReference type="Proteomes" id="UP001469553"/>
    </source>
</evidence>
<evidence type="ECO:0000313" key="1">
    <source>
        <dbReference type="EMBL" id="MEQ2304865.1"/>
    </source>
</evidence>